<dbReference type="AlphaFoldDB" id="A0A423TTB6"/>
<evidence type="ECO:0000313" key="3">
    <source>
        <dbReference type="Proteomes" id="UP000283509"/>
    </source>
</evidence>
<feature type="compositionally biased region" description="Basic residues" evidence="1">
    <location>
        <begin position="106"/>
        <end position="117"/>
    </location>
</feature>
<feature type="compositionally biased region" description="Basic and acidic residues" evidence="1">
    <location>
        <begin position="84"/>
        <end position="105"/>
    </location>
</feature>
<feature type="region of interest" description="Disordered" evidence="1">
    <location>
        <begin position="752"/>
        <end position="865"/>
    </location>
</feature>
<keyword evidence="2" id="KW-0808">Transferase</keyword>
<feature type="region of interest" description="Disordered" evidence="1">
    <location>
        <begin position="684"/>
        <end position="733"/>
    </location>
</feature>
<dbReference type="STRING" id="6689.A0A423TTB6"/>
<feature type="region of interest" description="Disordered" evidence="1">
    <location>
        <begin position="246"/>
        <end position="286"/>
    </location>
</feature>
<sequence length="865" mass="96002">MSSVFLTDSMIELLHLHSERRRRSSVSSQCSQDSQGTTTEQTTIGVSSSHFTRPPLEDRSKYEKLQNAHDEESEEEGENQVFQRSREPKHLLPASHSREQVEVGPRKHPRQRSRRGKLSGVQKESSLEAGQDGKPEGVFICSVSDDDSIGSASDLKDRINDEYDYDNCDRGDISETISSSVYHAECESVTTHEDDIARTGESGDPLQLVRRGPKPSKAAMRAQAKALQEQENRKCAQDRLLGHEYGEKPLLLDDELDSGDEEGKMSDNQEEQKLEPQPVPLVEQPVIKSNLFHVPRPFRKTSMDDSYKHKEHTGDEDVFALAPFKSSLKKLNKKVFQSRSQPSSNTVSPLESTSQPIITPPMANSSPVPTHLGSPEIPDKASEPIRLPVQADIIYEESPSEEYPIYENVVLNPSGGSVENGPTTPRYHHYENIPGPFPVPLAEDIPSVVNPIPTKNPFVNPFIGDSPVNIVPSATLEPHQHFSNQSVISGSTEQSEPNVPFKNSQSNHGLMSQSLDSLVPNTGAGSVSSPSFQSTDLFGSTPFSDVTISSATPSADAKEFSTLSQTVLNGVPSFTNSSQSVYYTPSTDISPHIPVHTSTPRSVKIQPVARQSRVNSADLDDADLFGAVPFKPIIGHHQRSSQGSGGKSQTLPANMSSTFQAQMAQMARDDGHIDKFFGDFKVPKSLRKSTPPSFRKPRATHQKFSDSDTSSDEGGLMSSRKPRHRDRSKDRMKYKNISEEFEEENVMVLPMKQFGHSKKEKISKKSKKLEKQEKKVEKTEKKPEKNISFESAGISNMSFEDFTLEESRREADKSKREAERSRQEVEKAEDSLQSPEEDDSDLRMTGGTRFGSLKRGINPFSKLGR</sequence>
<feature type="compositionally biased region" description="Basic and acidic residues" evidence="1">
    <location>
        <begin position="805"/>
        <end position="830"/>
    </location>
</feature>
<accession>A0A423TTB6</accession>
<feature type="compositionally biased region" description="Polar residues" evidence="1">
    <location>
        <begin position="335"/>
        <end position="368"/>
    </location>
</feature>
<feature type="compositionally biased region" description="Low complexity" evidence="1">
    <location>
        <begin position="25"/>
        <end position="35"/>
    </location>
</feature>
<dbReference type="Proteomes" id="UP000283509">
    <property type="component" value="Unassembled WGS sequence"/>
</dbReference>
<keyword evidence="3" id="KW-1185">Reference proteome</keyword>
<feature type="region of interest" description="Disordered" evidence="1">
    <location>
        <begin position="18"/>
        <end position="155"/>
    </location>
</feature>
<feature type="region of interest" description="Disordered" evidence="1">
    <location>
        <begin position="335"/>
        <end position="383"/>
    </location>
</feature>
<reference evidence="2 3" key="1">
    <citation type="submission" date="2018-04" db="EMBL/GenBank/DDBJ databases">
        <authorList>
            <person name="Zhang X."/>
            <person name="Yuan J."/>
            <person name="Li F."/>
            <person name="Xiang J."/>
        </authorList>
    </citation>
    <scope>NUCLEOTIDE SEQUENCE [LARGE SCALE GENOMIC DNA]</scope>
    <source>
        <tissue evidence="2">Muscle</tissue>
    </source>
</reference>
<feature type="compositionally biased region" description="Basic and acidic residues" evidence="1">
    <location>
        <begin position="261"/>
        <end position="274"/>
    </location>
</feature>
<dbReference type="GO" id="GO:0016301">
    <property type="term" value="F:kinase activity"/>
    <property type="evidence" value="ECO:0007669"/>
    <property type="project" value="UniProtKB-KW"/>
</dbReference>
<feature type="compositionally biased region" description="Basic and acidic residues" evidence="1">
    <location>
        <begin position="769"/>
        <end position="787"/>
    </location>
</feature>
<protein>
    <submittedName>
        <fullName evidence="2">Putative BMP-2-inducible protein kinase</fullName>
    </submittedName>
</protein>
<reference evidence="2 3" key="2">
    <citation type="submission" date="2019-01" db="EMBL/GenBank/DDBJ databases">
        <title>The decoding of complex shrimp genome reveals the adaptation for benthos swimmer, frequently molting mechanism and breeding impact on genome.</title>
        <authorList>
            <person name="Sun Y."/>
            <person name="Gao Y."/>
            <person name="Yu Y."/>
        </authorList>
    </citation>
    <scope>NUCLEOTIDE SEQUENCE [LARGE SCALE GENOMIC DNA]</scope>
    <source>
        <tissue evidence="2">Muscle</tissue>
    </source>
</reference>
<dbReference type="EMBL" id="QCYY01001204">
    <property type="protein sequence ID" value="ROT79682.1"/>
    <property type="molecule type" value="Genomic_DNA"/>
</dbReference>
<evidence type="ECO:0000313" key="2">
    <source>
        <dbReference type="EMBL" id="ROT79682.1"/>
    </source>
</evidence>
<proteinExistence type="predicted"/>
<feature type="region of interest" description="Disordered" evidence="1">
    <location>
        <begin position="190"/>
        <end position="217"/>
    </location>
</feature>
<evidence type="ECO:0000256" key="1">
    <source>
        <dbReference type="SAM" id="MobiDB-lite"/>
    </source>
</evidence>
<feature type="compositionally biased region" description="Polar residues" evidence="1">
    <location>
        <begin position="36"/>
        <end position="51"/>
    </location>
</feature>
<gene>
    <name evidence="2" type="ORF">C7M84_001597</name>
</gene>
<keyword evidence="2" id="KW-0418">Kinase</keyword>
<feature type="compositionally biased region" description="Basic and acidic residues" evidence="1">
    <location>
        <begin position="55"/>
        <end position="70"/>
    </location>
</feature>
<feature type="compositionally biased region" description="Basic residues" evidence="1">
    <location>
        <begin position="755"/>
        <end position="768"/>
    </location>
</feature>
<name>A0A423TTB6_PENVA</name>
<feature type="region of interest" description="Disordered" evidence="1">
    <location>
        <begin position="488"/>
        <end position="511"/>
    </location>
</feature>
<organism evidence="2 3">
    <name type="scientific">Penaeus vannamei</name>
    <name type="common">Whiteleg shrimp</name>
    <name type="synonym">Litopenaeus vannamei</name>
    <dbReference type="NCBI Taxonomy" id="6689"/>
    <lineage>
        <taxon>Eukaryota</taxon>
        <taxon>Metazoa</taxon>
        <taxon>Ecdysozoa</taxon>
        <taxon>Arthropoda</taxon>
        <taxon>Crustacea</taxon>
        <taxon>Multicrustacea</taxon>
        <taxon>Malacostraca</taxon>
        <taxon>Eumalacostraca</taxon>
        <taxon>Eucarida</taxon>
        <taxon>Decapoda</taxon>
        <taxon>Dendrobranchiata</taxon>
        <taxon>Penaeoidea</taxon>
        <taxon>Penaeidae</taxon>
        <taxon>Penaeus</taxon>
    </lineage>
</organism>
<dbReference type="OrthoDB" id="2018507at2759"/>
<comment type="caution">
    <text evidence="2">The sequence shown here is derived from an EMBL/GenBank/DDBJ whole genome shotgun (WGS) entry which is preliminary data.</text>
</comment>